<name>A0A0G4GBS5_VITBC</name>
<evidence type="ECO:0000256" key="1">
    <source>
        <dbReference type="SAM" id="MobiDB-lite"/>
    </source>
</evidence>
<dbReference type="VEuPathDB" id="CryptoDB:Vbra_9878"/>
<keyword evidence="4" id="KW-1185">Reference proteome</keyword>
<organism evidence="3 4">
    <name type="scientific">Vitrella brassicaformis (strain CCMP3155)</name>
    <dbReference type="NCBI Taxonomy" id="1169540"/>
    <lineage>
        <taxon>Eukaryota</taxon>
        <taxon>Sar</taxon>
        <taxon>Alveolata</taxon>
        <taxon>Colpodellida</taxon>
        <taxon>Vitrellaceae</taxon>
        <taxon>Vitrella</taxon>
    </lineage>
</organism>
<keyword evidence="2" id="KW-1133">Transmembrane helix</keyword>
<reference evidence="3 4" key="1">
    <citation type="submission" date="2014-11" db="EMBL/GenBank/DDBJ databases">
        <authorList>
            <person name="Zhu J."/>
            <person name="Qi W."/>
            <person name="Song R."/>
        </authorList>
    </citation>
    <scope>NUCLEOTIDE SEQUENCE [LARGE SCALE GENOMIC DNA]</scope>
</reference>
<accession>A0A0G4GBS5</accession>
<keyword evidence="2" id="KW-0472">Membrane</keyword>
<evidence type="ECO:0000256" key="2">
    <source>
        <dbReference type="SAM" id="Phobius"/>
    </source>
</evidence>
<evidence type="ECO:0000313" key="3">
    <source>
        <dbReference type="EMBL" id="CEM26470.1"/>
    </source>
</evidence>
<dbReference type="InParanoid" id="A0A0G4GBS5"/>
<dbReference type="Proteomes" id="UP000041254">
    <property type="component" value="Unassembled WGS sequence"/>
</dbReference>
<feature type="transmembrane region" description="Helical" evidence="2">
    <location>
        <begin position="67"/>
        <end position="91"/>
    </location>
</feature>
<feature type="region of interest" description="Disordered" evidence="1">
    <location>
        <begin position="1"/>
        <end position="44"/>
    </location>
</feature>
<feature type="compositionally biased region" description="Basic and acidic residues" evidence="1">
    <location>
        <begin position="1"/>
        <end position="10"/>
    </location>
</feature>
<dbReference type="EMBL" id="CDMY01000616">
    <property type="protein sequence ID" value="CEM26470.1"/>
    <property type="molecule type" value="Genomic_DNA"/>
</dbReference>
<proteinExistence type="predicted"/>
<protein>
    <submittedName>
        <fullName evidence="3">Uncharacterized protein</fullName>
    </submittedName>
</protein>
<dbReference type="AlphaFoldDB" id="A0A0G4GBS5"/>
<feature type="transmembrane region" description="Helical" evidence="2">
    <location>
        <begin position="111"/>
        <end position="132"/>
    </location>
</feature>
<evidence type="ECO:0000313" key="4">
    <source>
        <dbReference type="Proteomes" id="UP000041254"/>
    </source>
</evidence>
<sequence>MLKSTSHREGEDLESAPRPPPPRDFAACLKERETPSRAPRHDRRGAGAAWHGVFIVMRGMRVFNLSVAALDFIPVCFLITGLAYGHVGTVYPGGERPVNRGGPWDETDETGMGFIATGICFLLLSVICNLYLAPPI</sequence>
<gene>
    <name evidence="3" type="ORF">Vbra_9878</name>
</gene>
<keyword evidence="2" id="KW-0812">Transmembrane</keyword>